<dbReference type="CDD" id="cd01347">
    <property type="entry name" value="ligand_gated_channel"/>
    <property type="match status" value="1"/>
</dbReference>
<dbReference type="Gene3D" id="2.170.130.10">
    <property type="entry name" value="TonB-dependent receptor, plug domain"/>
    <property type="match status" value="1"/>
</dbReference>
<evidence type="ECO:0000256" key="5">
    <source>
        <dbReference type="ARBA" id="ARBA00023077"/>
    </source>
</evidence>
<sequence>MNVLRRTTLAKAVQLSLLLSLPGLAAAQDTAAPATGDSPTTLDRVQVTGTRIKRADIESQTPVQTLTREDIERTGLTSIGEIVQELTGSGSALNAKFNSSGNFGFSPNGDGIGAGSAQVDLRNLGSKRVLVLVDGMRWVNESSASGVGASTDLNTIPLALVERIEVLEDGASSLYGSDAIAGVVNIITRRDFEGGQVTLNYGEYGEGDGTLKGVDFAWGMSTERSNLFLGMSYVDQEPVFSRDREQSAFPKPGTGLTGGSSATPNGRFIFFPGTPSSVCPLTDVDGNPATPPVAFCNITTPNGSSFPNGVAYPGNFIPFTTANRFNFAQFNLLLTPSERAGIFGQYRFHVSDSMSAYAKALVNRRESVNQAAPEPIFLGPDAGTGNPFADNITISRLNPFNPFGIDLISSGPGANLVLVGRRPVEGGPRIFEQKVDTQYFGTGLEGTLDIGERSYIWDVNAAFSRNEAEQTNFGSYNIRNINIALGDPAVCAATPGCTPLNIFGGPGTITPAMLAFIQPIVRDRSEQKLTQFTANISGDLFNMWAGPLSFATGLEHRSYEGFYQPDPITVAGFYNGVPSLPTSGEYDVNEAYVEFNVPLVRDGFLGKSLDLSLAGRYSDYSTFGGQFTPKFGLRWQVADELLLRATFAEGFRAPSIGELYGSDSRADLELNDPCLIGLDLAAPTGNPANCAALGVPAGAIQTNAQISVTTGGNPNLEPETARSFTAGVVFSPNFLNGTSWSDRMDFEVTYYRHVIDGAVQAIDAQTQLDLCVQTLDPLYCNGISRSSVGSINGFNNRLTNLGSIRTAGWDVDAFWTLPETGMGRFKVTWQNTFVTEYEAVGAAGQVQPRAVGVEVNDSAIPEWTSNASLDWKLGNFNAAWSVRHISELEEQCVQFTINFPVCDNRAAGTNTLEATTYHDVQVGYQFDMYKGLQLTAGVNNLFDTDPPICLSCSLNGYDASTYDIPGGRFFYMRANLRF</sequence>
<evidence type="ECO:0000256" key="10">
    <source>
        <dbReference type="SAM" id="SignalP"/>
    </source>
</evidence>
<dbReference type="InterPro" id="IPR036942">
    <property type="entry name" value="Beta-barrel_TonB_sf"/>
</dbReference>
<keyword evidence="10" id="KW-0732">Signal</keyword>
<dbReference type="InterPro" id="IPR039426">
    <property type="entry name" value="TonB-dep_rcpt-like"/>
</dbReference>
<evidence type="ECO:0000256" key="8">
    <source>
        <dbReference type="PROSITE-ProRule" id="PRU01360"/>
    </source>
</evidence>
<keyword evidence="6 8" id="KW-0472">Membrane</keyword>
<feature type="domain" description="TonB-dependent receptor-like beta-barrel" evidence="11">
    <location>
        <begin position="402"/>
        <end position="941"/>
    </location>
</feature>
<dbReference type="SUPFAM" id="SSF56935">
    <property type="entry name" value="Porins"/>
    <property type="match status" value="1"/>
</dbReference>
<feature type="chain" id="PRO_5045965954" evidence="10">
    <location>
        <begin position="28"/>
        <end position="978"/>
    </location>
</feature>
<evidence type="ECO:0000256" key="2">
    <source>
        <dbReference type="ARBA" id="ARBA00022448"/>
    </source>
</evidence>
<keyword evidence="2 8" id="KW-0813">Transport</keyword>
<accession>A0ABV6RR84</accession>
<keyword evidence="5 9" id="KW-0798">TonB box</keyword>
<dbReference type="PANTHER" id="PTHR47234:SF2">
    <property type="entry name" value="TONB-DEPENDENT RECEPTOR"/>
    <property type="match status" value="1"/>
</dbReference>
<evidence type="ECO:0000256" key="6">
    <source>
        <dbReference type="ARBA" id="ARBA00023136"/>
    </source>
</evidence>
<evidence type="ECO:0000256" key="9">
    <source>
        <dbReference type="RuleBase" id="RU003357"/>
    </source>
</evidence>
<feature type="signal peptide" evidence="10">
    <location>
        <begin position="1"/>
        <end position="27"/>
    </location>
</feature>
<dbReference type="EMBL" id="JBHLTG010000004">
    <property type="protein sequence ID" value="MFC0679489.1"/>
    <property type="molecule type" value="Genomic_DNA"/>
</dbReference>
<keyword evidence="14" id="KW-1185">Reference proteome</keyword>
<evidence type="ECO:0000313" key="13">
    <source>
        <dbReference type="EMBL" id="MFC0679489.1"/>
    </source>
</evidence>
<keyword evidence="4 8" id="KW-0812">Transmembrane</keyword>
<dbReference type="InterPro" id="IPR000531">
    <property type="entry name" value="Beta-barrel_TonB"/>
</dbReference>
<evidence type="ECO:0000256" key="3">
    <source>
        <dbReference type="ARBA" id="ARBA00022452"/>
    </source>
</evidence>
<reference evidence="13 14" key="1">
    <citation type="submission" date="2024-09" db="EMBL/GenBank/DDBJ databases">
        <authorList>
            <person name="Sun Q."/>
            <person name="Mori K."/>
        </authorList>
    </citation>
    <scope>NUCLEOTIDE SEQUENCE [LARGE SCALE GENOMIC DNA]</scope>
    <source>
        <strain evidence="13 14">KCTC 23076</strain>
    </source>
</reference>
<evidence type="ECO:0000313" key="14">
    <source>
        <dbReference type="Proteomes" id="UP001589896"/>
    </source>
</evidence>
<keyword evidence="13" id="KW-0675">Receptor</keyword>
<evidence type="ECO:0000259" key="11">
    <source>
        <dbReference type="Pfam" id="PF00593"/>
    </source>
</evidence>
<gene>
    <name evidence="13" type="ORF">ACFFGH_16755</name>
</gene>
<dbReference type="Gene3D" id="2.40.170.20">
    <property type="entry name" value="TonB-dependent receptor, beta-barrel domain"/>
    <property type="match status" value="1"/>
</dbReference>
<name>A0ABV6RR84_9GAMM</name>
<dbReference type="InterPro" id="IPR012910">
    <property type="entry name" value="Plug_dom"/>
</dbReference>
<dbReference type="Pfam" id="PF00593">
    <property type="entry name" value="TonB_dep_Rec_b-barrel"/>
    <property type="match status" value="1"/>
</dbReference>
<dbReference type="PANTHER" id="PTHR47234">
    <property type="match status" value="1"/>
</dbReference>
<dbReference type="PROSITE" id="PS52016">
    <property type="entry name" value="TONB_DEPENDENT_REC_3"/>
    <property type="match status" value="1"/>
</dbReference>
<keyword evidence="7 8" id="KW-0998">Cell outer membrane</keyword>
<evidence type="ECO:0000256" key="1">
    <source>
        <dbReference type="ARBA" id="ARBA00004571"/>
    </source>
</evidence>
<organism evidence="13 14">
    <name type="scientific">Lysobacter korlensis</name>
    <dbReference type="NCBI Taxonomy" id="553636"/>
    <lineage>
        <taxon>Bacteria</taxon>
        <taxon>Pseudomonadati</taxon>
        <taxon>Pseudomonadota</taxon>
        <taxon>Gammaproteobacteria</taxon>
        <taxon>Lysobacterales</taxon>
        <taxon>Lysobacteraceae</taxon>
        <taxon>Lysobacter</taxon>
    </lineage>
</organism>
<comment type="caution">
    <text evidence="13">The sequence shown here is derived from an EMBL/GenBank/DDBJ whole genome shotgun (WGS) entry which is preliminary data.</text>
</comment>
<keyword evidence="3 8" id="KW-1134">Transmembrane beta strand</keyword>
<evidence type="ECO:0000256" key="7">
    <source>
        <dbReference type="ARBA" id="ARBA00023237"/>
    </source>
</evidence>
<comment type="similarity">
    <text evidence="8 9">Belongs to the TonB-dependent receptor family.</text>
</comment>
<feature type="domain" description="TonB-dependent receptor plug" evidence="12">
    <location>
        <begin position="58"/>
        <end position="183"/>
    </location>
</feature>
<dbReference type="RefSeq" id="WP_386671254.1">
    <property type="nucleotide sequence ID" value="NZ_JBHLTG010000004.1"/>
</dbReference>
<evidence type="ECO:0000256" key="4">
    <source>
        <dbReference type="ARBA" id="ARBA00022692"/>
    </source>
</evidence>
<proteinExistence type="inferred from homology"/>
<dbReference type="Proteomes" id="UP001589896">
    <property type="component" value="Unassembled WGS sequence"/>
</dbReference>
<evidence type="ECO:0000259" key="12">
    <source>
        <dbReference type="Pfam" id="PF07715"/>
    </source>
</evidence>
<dbReference type="Pfam" id="PF07715">
    <property type="entry name" value="Plug"/>
    <property type="match status" value="1"/>
</dbReference>
<dbReference type="InterPro" id="IPR037066">
    <property type="entry name" value="Plug_dom_sf"/>
</dbReference>
<protein>
    <submittedName>
        <fullName evidence="13">TonB-dependent receptor</fullName>
    </submittedName>
</protein>
<comment type="subcellular location">
    <subcellularLocation>
        <location evidence="1 8">Cell outer membrane</location>
        <topology evidence="1 8">Multi-pass membrane protein</topology>
    </subcellularLocation>
</comment>